<dbReference type="SMART" id="SM00955">
    <property type="entry name" value="RNB"/>
    <property type="match status" value="1"/>
</dbReference>
<dbReference type="PANTHER" id="PTHR23355:SF37">
    <property type="entry name" value="EXORIBONUCLEASE 2"/>
    <property type="match status" value="1"/>
</dbReference>
<dbReference type="Proteomes" id="UP000045782">
    <property type="component" value="Unassembled WGS sequence"/>
</dbReference>
<name>A0A0U0ZT84_9MYCO</name>
<feature type="domain" description="DRBM" evidence="2">
    <location>
        <begin position="567"/>
        <end position="634"/>
    </location>
</feature>
<dbReference type="GO" id="GO:0006402">
    <property type="term" value="P:mRNA catabolic process"/>
    <property type="evidence" value="ECO:0007669"/>
    <property type="project" value="TreeGrafter"/>
</dbReference>
<dbReference type="Pfam" id="PF00773">
    <property type="entry name" value="RNB"/>
    <property type="match status" value="1"/>
</dbReference>
<dbReference type="GO" id="GO:0008859">
    <property type="term" value="F:exoribonuclease II activity"/>
    <property type="evidence" value="ECO:0007669"/>
    <property type="project" value="UniProtKB-EC"/>
</dbReference>
<dbReference type="PANTHER" id="PTHR23355">
    <property type="entry name" value="RIBONUCLEASE"/>
    <property type="match status" value="1"/>
</dbReference>
<dbReference type="RefSeq" id="WP_052619172.1">
    <property type="nucleotide sequence ID" value="NZ_CSWP01000009.1"/>
</dbReference>
<accession>A0A0U0ZT84</accession>
<dbReference type="InterPro" id="IPR050180">
    <property type="entry name" value="RNR_Ribonuclease"/>
</dbReference>
<dbReference type="EC" id="3.1.13.1" evidence="3"/>
<evidence type="ECO:0000259" key="2">
    <source>
        <dbReference type="PROSITE" id="PS50137"/>
    </source>
</evidence>
<sequence length="637" mass="70071">MSENPARADIWGGGRRAMMIDDVGSKDLDDAIWVAAAPGGGWTVTVHIAAPALAIAKDSAMDHQARGRIESRYLPHKTIPMLGTDERLSTLSASAEREALSVNIAVDSAGRISGREVFRSVLPAGSCVRLPYAQVPEVLEDRDHALHGQLTCASELAQTLLAGRRCAGALAMYDLNRGFAVSEDGSIVTIPLKRRNIGYIIVAEMMIAANAEIAQWCVEQDLPILYRNHRAKMLTGTGEDLTAEIAATLHDPGLFEQLRSRINRTFGRATYSRLPSGHHGLRLQTYTHATSPLRRYADLVTQRIVLGHLAGEPDVYTPAELDQIAEEINGFLEADRPRRNAVREELERRQTVSHVLEGEYDKLDQKQWRKMFDLIVKTAPVVGIETELNRRLAEKILVANDVAKLASAVEAWKPIQSRFFPKVREASPELGPSVINGWAQLAGSAIRPELEEHKHPDRPDNEALFAVRARSGETIGRWQLAASKKTAIAQAMWELLDVLCGLKESVDELDPWHGYSTASVSEERSTKAAVTRQERVRRPAPDEELPDAVRGQLRALTSAKRGRAFDNPVGWLASFAETNKLTPVSYLIEAEGPPHAPIFTCTAQFGGYECTVTGPVKNHSRVAAAAALLREVFEDLS</sequence>
<dbReference type="AlphaFoldDB" id="A0A0U0ZT84"/>
<dbReference type="Pfam" id="PF00035">
    <property type="entry name" value="dsrm"/>
    <property type="match status" value="1"/>
</dbReference>
<proteinExistence type="predicted"/>
<dbReference type="SUPFAM" id="SSF50249">
    <property type="entry name" value="Nucleic acid-binding proteins"/>
    <property type="match status" value="1"/>
</dbReference>
<keyword evidence="3" id="KW-0378">Hydrolase</keyword>
<reference evidence="3 4" key="1">
    <citation type="submission" date="2015-03" db="EMBL/GenBank/DDBJ databases">
        <authorList>
            <person name="Murphy D."/>
        </authorList>
    </citation>
    <scope>NUCLEOTIDE SEQUENCE [LARGE SCALE GENOMIC DNA]</scope>
    <source>
        <strain evidence="3 4">PAP088</strain>
    </source>
</reference>
<organism evidence="3 4">
    <name type="scientific">Mycobacteroides abscessus</name>
    <dbReference type="NCBI Taxonomy" id="36809"/>
    <lineage>
        <taxon>Bacteria</taxon>
        <taxon>Bacillati</taxon>
        <taxon>Actinomycetota</taxon>
        <taxon>Actinomycetes</taxon>
        <taxon>Mycobacteriales</taxon>
        <taxon>Mycobacteriaceae</taxon>
        <taxon>Mycobacteroides</taxon>
    </lineage>
</organism>
<keyword evidence="1" id="KW-0694">RNA-binding</keyword>
<dbReference type="Gene3D" id="3.30.160.20">
    <property type="match status" value="1"/>
</dbReference>
<dbReference type="PROSITE" id="PS50137">
    <property type="entry name" value="DS_RBD"/>
    <property type="match status" value="1"/>
</dbReference>
<dbReference type="SUPFAM" id="SSF54768">
    <property type="entry name" value="dsRNA-binding domain-like"/>
    <property type="match status" value="1"/>
</dbReference>
<dbReference type="GO" id="GO:0003723">
    <property type="term" value="F:RNA binding"/>
    <property type="evidence" value="ECO:0007669"/>
    <property type="project" value="UniProtKB-UniRule"/>
</dbReference>
<evidence type="ECO:0000313" key="3">
    <source>
        <dbReference type="EMBL" id="CPV67105.1"/>
    </source>
</evidence>
<gene>
    <name evidence="3" type="primary">rnr</name>
    <name evidence="3" type="ORF">ERS075579_04151</name>
</gene>
<dbReference type="InterPro" id="IPR001900">
    <property type="entry name" value="RNase_II/R"/>
</dbReference>
<evidence type="ECO:0000256" key="1">
    <source>
        <dbReference type="PROSITE-ProRule" id="PRU00266"/>
    </source>
</evidence>
<dbReference type="InterPro" id="IPR012340">
    <property type="entry name" value="NA-bd_OB-fold"/>
</dbReference>
<dbReference type="GO" id="GO:0005829">
    <property type="term" value="C:cytosol"/>
    <property type="evidence" value="ECO:0007669"/>
    <property type="project" value="TreeGrafter"/>
</dbReference>
<dbReference type="EMBL" id="CSWP01000009">
    <property type="protein sequence ID" value="CPV67105.1"/>
    <property type="molecule type" value="Genomic_DNA"/>
</dbReference>
<protein>
    <submittedName>
        <fullName evidence="3">Ribonuclease R</fullName>
        <ecNumber evidence="3">3.1.13.1</ecNumber>
    </submittedName>
</protein>
<dbReference type="SMART" id="SM00358">
    <property type="entry name" value="DSRM"/>
    <property type="match status" value="1"/>
</dbReference>
<evidence type="ECO:0000313" key="4">
    <source>
        <dbReference type="Proteomes" id="UP000045782"/>
    </source>
</evidence>
<dbReference type="InterPro" id="IPR014720">
    <property type="entry name" value="dsRBD_dom"/>
</dbReference>